<comment type="caution">
    <text evidence="11">The sequence shown here is derived from an EMBL/GenBank/DDBJ whole genome shotgun (WGS) entry which is preliminary data.</text>
</comment>
<evidence type="ECO:0000259" key="9">
    <source>
        <dbReference type="Pfam" id="PF23763"/>
    </source>
</evidence>
<dbReference type="Gene3D" id="2.160.20.10">
    <property type="entry name" value="Single-stranded right-handed beta-helix, Pectin lyase-like"/>
    <property type="match status" value="3"/>
</dbReference>
<comment type="catalytic activity">
    <reaction evidence="1">
        <text>Hydrolysis of terminal, non-reducing alpha-D-galactose residues in alpha-D-galactosides, including galactose oligosaccharides, galactomannans and galactolipids.</text>
        <dbReference type="EC" id="3.2.1.22"/>
    </reaction>
</comment>
<evidence type="ECO:0000313" key="12">
    <source>
        <dbReference type="Proteomes" id="UP000247099"/>
    </source>
</evidence>
<evidence type="ECO:0000256" key="1">
    <source>
        <dbReference type="ARBA" id="ARBA00001255"/>
    </source>
</evidence>
<dbReference type="InterPro" id="IPR039448">
    <property type="entry name" value="Beta_helix"/>
</dbReference>
<dbReference type="InterPro" id="IPR057275">
    <property type="entry name" value="Beta-barrel_GLAA-B_I"/>
</dbReference>
<keyword evidence="4" id="KW-0677">Repeat</keyword>
<dbReference type="AlphaFoldDB" id="A0A317ZI65"/>
<evidence type="ECO:0000256" key="4">
    <source>
        <dbReference type="ARBA" id="ARBA00022737"/>
    </source>
</evidence>
<dbReference type="Pfam" id="PF23763">
    <property type="entry name" value="Beta-barrel_GLAA-B_I"/>
    <property type="match status" value="1"/>
</dbReference>
<evidence type="ECO:0000256" key="5">
    <source>
        <dbReference type="ARBA" id="ARBA00022801"/>
    </source>
</evidence>
<keyword evidence="7" id="KW-0812">Transmembrane</keyword>
<keyword evidence="6" id="KW-0326">Glycosidase</keyword>
<dbReference type="GO" id="GO:0004557">
    <property type="term" value="F:alpha-galactosidase activity"/>
    <property type="evidence" value="ECO:0007669"/>
    <property type="project" value="UniProtKB-EC"/>
</dbReference>
<dbReference type="InParanoid" id="A0A317ZI65"/>
<dbReference type="InterPro" id="IPR011050">
    <property type="entry name" value="Pectin_lyase_fold/virulence"/>
</dbReference>
<feature type="domain" description="Right handed beta helix" evidence="8">
    <location>
        <begin position="497"/>
        <end position="641"/>
    </location>
</feature>
<evidence type="ECO:0000259" key="8">
    <source>
        <dbReference type="Pfam" id="PF13229"/>
    </source>
</evidence>
<dbReference type="Proteomes" id="UP000247099">
    <property type="component" value="Unassembled WGS sequence"/>
</dbReference>
<evidence type="ECO:0000259" key="10">
    <source>
        <dbReference type="Pfam" id="PF23764"/>
    </source>
</evidence>
<proteinExistence type="predicted"/>
<keyword evidence="7" id="KW-0472">Membrane</keyword>
<name>A0A317ZI65_9BACT</name>
<keyword evidence="3" id="KW-0732">Signal</keyword>
<feature type="domain" description="GLAA-B beta-barrel" evidence="10">
    <location>
        <begin position="421"/>
        <end position="488"/>
    </location>
</feature>
<reference evidence="11 12" key="1">
    <citation type="submission" date="2018-05" db="EMBL/GenBank/DDBJ databases">
        <title>Coraliomargarita sinensis sp. nov., isolated from a marine solar saltern.</title>
        <authorList>
            <person name="Zhou L.Y."/>
        </authorList>
    </citation>
    <scope>NUCLEOTIDE SEQUENCE [LARGE SCALE GENOMIC DNA]</scope>
    <source>
        <strain evidence="11 12">WN38</strain>
    </source>
</reference>
<feature type="transmembrane region" description="Helical" evidence="7">
    <location>
        <begin position="40"/>
        <end position="61"/>
    </location>
</feature>
<accession>A0A317ZI65</accession>
<dbReference type="InterPro" id="IPR012334">
    <property type="entry name" value="Pectin_lyas_fold"/>
</dbReference>
<feature type="domain" description="GLAA-B beta-barrel" evidence="9">
    <location>
        <begin position="226"/>
        <end position="304"/>
    </location>
</feature>
<evidence type="ECO:0000256" key="3">
    <source>
        <dbReference type="ARBA" id="ARBA00022729"/>
    </source>
</evidence>
<evidence type="ECO:0000313" key="11">
    <source>
        <dbReference type="EMBL" id="PXA05295.1"/>
    </source>
</evidence>
<comment type="catalytic activity">
    <reaction evidence="2">
        <text>Hydrolysis of terminal, non-reducing branched (1-&gt;3)-alpha-D-galactosidic residues, producing free D-galactose.</text>
        <dbReference type="EC" id="3.2.1.n1"/>
    </reaction>
</comment>
<dbReference type="Pfam" id="PF13229">
    <property type="entry name" value="Beta_helix"/>
    <property type="match status" value="1"/>
</dbReference>
<dbReference type="SMART" id="SM00710">
    <property type="entry name" value="PbH1"/>
    <property type="match status" value="6"/>
</dbReference>
<keyword evidence="12" id="KW-1185">Reference proteome</keyword>
<keyword evidence="5" id="KW-0378">Hydrolase</keyword>
<dbReference type="EMBL" id="QHJQ01000001">
    <property type="protein sequence ID" value="PXA05295.1"/>
    <property type="molecule type" value="Genomic_DNA"/>
</dbReference>
<evidence type="ECO:0000256" key="6">
    <source>
        <dbReference type="ARBA" id="ARBA00023295"/>
    </source>
</evidence>
<evidence type="ECO:0000256" key="2">
    <source>
        <dbReference type="ARBA" id="ARBA00001271"/>
    </source>
</evidence>
<dbReference type="Pfam" id="PF23764">
    <property type="entry name" value="Beta-barrel_GLAA-B_II"/>
    <property type="match status" value="1"/>
</dbReference>
<evidence type="ECO:0000256" key="7">
    <source>
        <dbReference type="SAM" id="Phobius"/>
    </source>
</evidence>
<dbReference type="InterPro" id="IPR006626">
    <property type="entry name" value="PbH1"/>
</dbReference>
<sequence>MRSRERRSPDLRGSTIFENVFADRCDARAETKRIHTMRHLFTTPLLLATIICTGAGCSILTSGERSSEIAESSDRTDYYIHPNDGSDARSGLATEEAWRSFAPLNRQELKPGDRVHILAPGHFDQSLRISGSGSRAAPIEVHFAPGRYDFFPENALRRTFNISNTNADPEGEKAIGIFLEQARHVRIHGHGARIVFRGKMIEVCIDRSEDITISDLKFDYHRPTVSEYRVTENDGDHLEIKVHRDSQYEIRDGRLVWIGEGWEKTGNLTQELDPETDVVRRTRKSLQNLQIEEIEPFHLRARGKSDLKAGHIYQVRDTFRDYAAVFTRRSKDIVWKDIHFHFLHGMGLVSQFSENLTFDNVVIAPDPKSGRTTAAWADGIHVSGCRGKVQIKDCSFSGMHDDPINIHGTHLRVVERISDNQIRVRFMHKQTFGFMAFNPGDDITFVRWDSLETYAPNTVEEAELLNPKEMRLTLAQPVPESLREKDVVENVTWTPEVLITGCEVRRTPTRGFLLTTRRKAVIENNKFYRTWMSAILLENDASGWYESGAIRDLTIRGNEFFYCREPVIHINPRNSIENDSVHRNIRIEGNRFWLSDKVAIEARSTKGLTIAGNRFYADQTLDPKEAIRIEDCADVTIRRNESFPIED</sequence>
<protein>
    <submittedName>
        <fullName evidence="11">Alpha-galactosidase</fullName>
    </submittedName>
</protein>
<dbReference type="InterPro" id="IPR056441">
    <property type="entry name" value="Beta-barrel_GLAA-B_II"/>
</dbReference>
<gene>
    <name evidence="11" type="ORF">DDZ13_00065</name>
</gene>
<dbReference type="SUPFAM" id="SSF51126">
    <property type="entry name" value="Pectin lyase-like"/>
    <property type="match status" value="1"/>
</dbReference>
<organism evidence="11 12">
    <name type="scientific">Coraliomargarita sinensis</name>
    <dbReference type="NCBI Taxonomy" id="2174842"/>
    <lineage>
        <taxon>Bacteria</taxon>
        <taxon>Pseudomonadati</taxon>
        <taxon>Verrucomicrobiota</taxon>
        <taxon>Opitutia</taxon>
        <taxon>Puniceicoccales</taxon>
        <taxon>Coraliomargaritaceae</taxon>
        <taxon>Coraliomargarita</taxon>
    </lineage>
</organism>
<keyword evidence="7" id="KW-1133">Transmembrane helix</keyword>